<feature type="region of interest" description="Disordered" evidence="5">
    <location>
        <begin position="1252"/>
        <end position="1283"/>
    </location>
</feature>
<feature type="region of interest" description="Disordered" evidence="5">
    <location>
        <begin position="1118"/>
        <end position="1138"/>
    </location>
</feature>
<dbReference type="PROSITE" id="PS00518">
    <property type="entry name" value="ZF_RING_1"/>
    <property type="match status" value="1"/>
</dbReference>
<feature type="region of interest" description="Disordered" evidence="5">
    <location>
        <begin position="568"/>
        <end position="596"/>
    </location>
</feature>
<feature type="region of interest" description="Disordered" evidence="5">
    <location>
        <begin position="927"/>
        <end position="1029"/>
    </location>
</feature>
<accession>A0A6A6MHW1</accession>
<dbReference type="InterPro" id="IPR017907">
    <property type="entry name" value="Znf_RING_CS"/>
</dbReference>
<organism evidence="7 8">
    <name type="scientific">Hevea brasiliensis</name>
    <name type="common">Para rubber tree</name>
    <name type="synonym">Siphonia brasiliensis</name>
    <dbReference type="NCBI Taxonomy" id="3981"/>
    <lineage>
        <taxon>Eukaryota</taxon>
        <taxon>Viridiplantae</taxon>
        <taxon>Streptophyta</taxon>
        <taxon>Embryophyta</taxon>
        <taxon>Tracheophyta</taxon>
        <taxon>Spermatophyta</taxon>
        <taxon>Magnoliopsida</taxon>
        <taxon>eudicotyledons</taxon>
        <taxon>Gunneridae</taxon>
        <taxon>Pentapetalae</taxon>
        <taxon>rosids</taxon>
        <taxon>fabids</taxon>
        <taxon>Malpighiales</taxon>
        <taxon>Euphorbiaceae</taxon>
        <taxon>Crotonoideae</taxon>
        <taxon>Micrandreae</taxon>
        <taxon>Hevea</taxon>
    </lineage>
</organism>
<feature type="compositionally biased region" description="Low complexity" evidence="5">
    <location>
        <begin position="505"/>
        <end position="520"/>
    </location>
</feature>
<dbReference type="InterPro" id="IPR001841">
    <property type="entry name" value="Znf_RING"/>
</dbReference>
<evidence type="ECO:0000256" key="1">
    <source>
        <dbReference type="ARBA" id="ARBA00022723"/>
    </source>
</evidence>
<feature type="compositionally biased region" description="Polar residues" evidence="5">
    <location>
        <begin position="805"/>
        <end position="831"/>
    </location>
</feature>
<evidence type="ECO:0000256" key="2">
    <source>
        <dbReference type="ARBA" id="ARBA00022771"/>
    </source>
</evidence>
<keyword evidence="2 4" id="KW-0863">Zinc-finger</keyword>
<feature type="compositionally biased region" description="Basic and acidic residues" evidence="5">
    <location>
        <begin position="1009"/>
        <end position="1023"/>
    </location>
</feature>
<feature type="region of interest" description="Disordered" evidence="5">
    <location>
        <begin position="190"/>
        <end position="209"/>
    </location>
</feature>
<dbReference type="Gene3D" id="3.30.40.10">
    <property type="entry name" value="Zinc/RING finger domain, C3HC4 (zinc finger)"/>
    <property type="match status" value="1"/>
</dbReference>
<proteinExistence type="predicted"/>
<dbReference type="GO" id="GO:0008270">
    <property type="term" value="F:zinc ion binding"/>
    <property type="evidence" value="ECO:0007669"/>
    <property type="project" value="UniProtKB-KW"/>
</dbReference>
<feature type="region of interest" description="Disordered" evidence="5">
    <location>
        <begin position="268"/>
        <end position="539"/>
    </location>
</feature>
<evidence type="ECO:0000313" key="8">
    <source>
        <dbReference type="Proteomes" id="UP000467840"/>
    </source>
</evidence>
<feature type="compositionally biased region" description="Polar residues" evidence="5">
    <location>
        <begin position="426"/>
        <end position="439"/>
    </location>
</feature>
<feature type="region of interest" description="Disordered" evidence="5">
    <location>
        <begin position="877"/>
        <end position="897"/>
    </location>
</feature>
<dbReference type="SUPFAM" id="SSF49599">
    <property type="entry name" value="TRAF domain-like"/>
    <property type="match status" value="1"/>
</dbReference>
<evidence type="ECO:0000256" key="5">
    <source>
        <dbReference type="SAM" id="MobiDB-lite"/>
    </source>
</evidence>
<feature type="compositionally biased region" description="Low complexity" evidence="5">
    <location>
        <begin position="302"/>
        <end position="314"/>
    </location>
</feature>
<dbReference type="Proteomes" id="UP000467840">
    <property type="component" value="Chromosome 14"/>
</dbReference>
<dbReference type="InterPro" id="IPR013083">
    <property type="entry name" value="Znf_RING/FYVE/PHD"/>
</dbReference>
<feature type="compositionally biased region" description="Polar residues" evidence="5">
    <location>
        <begin position="652"/>
        <end position="675"/>
    </location>
</feature>
<dbReference type="EMBL" id="JAAGAX010000006">
    <property type="protein sequence ID" value="KAF2311953.1"/>
    <property type="molecule type" value="Genomic_DNA"/>
</dbReference>
<feature type="compositionally biased region" description="Low complexity" evidence="5">
    <location>
        <begin position="568"/>
        <end position="580"/>
    </location>
</feature>
<evidence type="ECO:0000256" key="4">
    <source>
        <dbReference type="PROSITE-ProRule" id="PRU00175"/>
    </source>
</evidence>
<keyword evidence="8" id="KW-1185">Reference proteome</keyword>
<feature type="compositionally biased region" description="Low complexity" evidence="5">
    <location>
        <begin position="271"/>
        <end position="291"/>
    </location>
</feature>
<protein>
    <recommendedName>
        <fullName evidence="6">RING-type domain-containing protein</fullName>
    </recommendedName>
</protein>
<dbReference type="PANTHER" id="PTHR37393">
    <property type="entry name" value="AT-RICH INTERACTIVE DOMAIN-CONTAINING PROTEIN 1A-LIKE"/>
    <property type="match status" value="1"/>
</dbReference>
<feature type="compositionally biased region" description="Low complexity" evidence="5">
    <location>
        <begin position="472"/>
        <end position="492"/>
    </location>
</feature>
<sequence>MLTVSRRQILLQHGFDNECVLNIQSLAGEYFCPVCRLLVYPNEALQSQCTHLFCKPCLTYIVSTTRACPYDGYLVREEDSKLLIESNKGLAETIGKIIVHCLYHRSGCTWQGPLSECTSHCSRCAFGKSPVVCNRCGFQFMHRQVQEHAQNCPGVQPQTQSYAAQDATATGTTPVGGQAGNVATQVLSSQTAASSLPGQDPNQQANRTALHQSVVQATVPTAEQWYQQLQQYQQNYQQYLEYDPYQQHYQQYYPYLLQAAPQYKQPQVYGTPQLPQPQVQPQAQLQTQSQSHPHVQLPAGAQPVNQPQVNPQQQTHMTSHPQSQTQSLIHPPPHGQQQSQATHPMQHHPGQVQMPQYPQPHSRVQHPQPQVQAQAHSHLHLQYPVPQPQSLPHSQGLPQTNAQHPMQPHPQPFSSQPSQPMIPPHLQTQPQHSSANAVTDPQLQPQQQMQLGGPQHPPHFYPQGRPQPQSHLVQMQSQFPQQPLLLRPPQSQGPMQNPQQRGLLPSPGQVPNVPPSQQQPALSHVPRPGLPHQRAVMQSVQQQVHQQYVQQEQFSGQGLGPIQNQVPQQGAYAQQQLHVQSQLRPQGPSPTFQHLSHAYPQPQQNVALPHGRQSHQAQILGGRPLVPSHGVPAQPHPHSSANMQVRPMQVDAGQSGNSTRTNDQDQLSSEQQSGATARLFSERKGDHIIEKSLEAESTNKNDKRVPNDLDVPSGVGTNDNKPLDEVQDISESLGAENGGFLMKQFKKQPKEAIDDQKDVSNTENKRVEHSVSEDREMKGSHLLRTPLQDGRYLEDHSMKSEKNRNVTPQHSGGFSLQSQVQGEGLVQSSHSAPIADHGKHQPPLIPHGPSVLQQRPVGSPLLQAPPLGPSHCMQLPGHPSALSRPLDSGHMSHPGQPLNPLPEHLQQPLYKQSHVAEVSPAGVAGLGSTSVFGRDPSHYGPQGPYTQGHGLPLQGERTPSYGHESDVFPNQRPNCADGRRIDPLGQQIGTHTNALRINGAPGPDSSEPGLRDLSRPLPDEHKSPSLQNPARIVDQAEFEEDAIKFGNHLPPSTPLDRVPHGFGMDLPLKPHDKGLHAMNHEKGMDLPLKPRDNTAGSQPDSARTQQDLYGLVRRYGPHHMDGLAPGSPGGDYPGKSSHKFGASPGLDDISGRESHQFGDSFHGDRFLVLPSHLHRPGFRSNFSLKGIPGDGGFCTGDLYTFDGLRRRKASSMGWCRICKFDCETVEGLDMHSQTREHQKIAMDMVVKIKQNAKKKKLANSDHSSLEDASKSRNASFEGRGNKN</sequence>
<feature type="region of interest" description="Disordered" evidence="5">
    <location>
        <begin position="622"/>
        <end position="724"/>
    </location>
</feature>
<feature type="compositionally biased region" description="Polar residues" evidence="5">
    <location>
        <begin position="581"/>
        <end position="594"/>
    </location>
</feature>
<dbReference type="SUPFAM" id="SSF57850">
    <property type="entry name" value="RING/U-box"/>
    <property type="match status" value="1"/>
</dbReference>
<feature type="region of interest" description="Disordered" evidence="5">
    <location>
        <begin position="748"/>
        <end position="780"/>
    </location>
</feature>
<comment type="caution">
    <text evidence="7">The sequence shown here is derived from an EMBL/GenBank/DDBJ whole genome shotgun (WGS) entry which is preliminary data.</text>
</comment>
<feature type="compositionally biased region" description="Low complexity" evidence="5">
    <location>
        <begin position="441"/>
        <end position="454"/>
    </location>
</feature>
<dbReference type="PROSITE" id="PS50089">
    <property type="entry name" value="ZF_RING_2"/>
    <property type="match status" value="1"/>
</dbReference>
<evidence type="ECO:0000256" key="3">
    <source>
        <dbReference type="ARBA" id="ARBA00022833"/>
    </source>
</evidence>
<feature type="compositionally biased region" description="Basic and acidic residues" evidence="5">
    <location>
        <begin position="748"/>
        <end position="779"/>
    </location>
</feature>
<feature type="domain" description="RING-type" evidence="6">
    <location>
        <begin position="32"/>
        <end position="71"/>
    </location>
</feature>
<keyword evidence="1" id="KW-0479">Metal-binding</keyword>
<evidence type="ECO:0000259" key="6">
    <source>
        <dbReference type="PROSITE" id="PS50089"/>
    </source>
</evidence>
<feature type="compositionally biased region" description="Basic and acidic residues" evidence="5">
    <location>
        <begin position="680"/>
        <end position="707"/>
    </location>
</feature>
<keyword evidence="3" id="KW-0862">Zinc</keyword>
<feature type="compositionally biased region" description="Polar residues" evidence="5">
    <location>
        <begin position="315"/>
        <end position="328"/>
    </location>
</feature>
<dbReference type="PANTHER" id="PTHR37393:SF1">
    <property type="entry name" value="AT-RICH INTERACTIVE DOMAIN-CONTAINING PROTEIN 1A-LIKE"/>
    <property type="match status" value="1"/>
</dbReference>
<gene>
    <name evidence="7" type="ORF">GH714_027586</name>
</gene>
<feature type="region of interest" description="Disordered" evidence="5">
    <location>
        <begin position="798"/>
        <end position="836"/>
    </location>
</feature>
<name>A0A6A6MHW1_HEVBR</name>
<feature type="compositionally biased region" description="Low complexity" evidence="5">
    <location>
        <begin position="365"/>
        <end position="376"/>
    </location>
</feature>
<feature type="compositionally biased region" description="Polar residues" evidence="5">
    <location>
        <begin position="388"/>
        <end position="402"/>
    </location>
</feature>
<evidence type="ECO:0000313" key="7">
    <source>
        <dbReference type="EMBL" id="KAF2311953.1"/>
    </source>
</evidence>
<reference evidence="7 8" key="1">
    <citation type="journal article" date="2020" name="Mol. Plant">
        <title>The Chromosome-Based Rubber Tree Genome Provides New Insights into Spurge Genome Evolution and Rubber Biosynthesis.</title>
        <authorList>
            <person name="Liu J."/>
            <person name="Shi C."/>
            <person name="Shi C.C."/>
            <person name="Li W."/>
            <person name="Zhang Q.J."/>
            <person name="Zhang Y."/>
            <person name="Li K."/>
            <person name="Lu H.F."/>
            <person name="Shi C."/>
            <person name="Zhu S.T."/>
            <person name="Xiao Z.Y."/>
            <person name="Nan H."/>
            <person name="Yue Y."/>
            <person name="Zhu X.G."/>
            <person name="Wu Y."/>
            <person name="Hong X.N."/>
            <person name="Fan G.Y."/>
            <person name="Tong Y."/>
            <person name="Zhang D."/>
            <person name="Mao C.L."/>
            <person name="Liu Y.L."/>
            <person name="Hao S.J."/>
            <person name="Liu W.Q."/>
            <person name="Lv M.Q."/>
            <person name="Zhang H.B."/>
            <person name="Liu Y."/>
            <person name="Hu-Tang G.R."/>
            <person name="Wang J.P."/>
            <person name="Wang J.H."/>
            <person name="Sun Y.H."/>
            <person name="Ni S.B."/>
            <person name="Chen W.B."/>
            <person name="Zhang X.C."/>
            <person name="Jiao Y.N."/>
            <person name="Eichler E.E."/>
            <person name="Li G.H."/>
            <person name="Liu X."/>
            <person name="Gao L.Z."/>
        </authorList>
    </citation>
    <scope>NUCLEOTIDE SEQUENCE [LARGE SCALE GENOMIC DNA]</scope>
    <source>
        <strain evidence="8">cv. GT1</strain>
        <tissue evidence="7">Leaf</tissue>
    </source>
</reference>